<dbReference type="GO" id="GO:0005737">
    <property type="term" value="C:cytoplasm"/>
    <property type="evidence" value="ECO:0007669"/>
    <property type="project" value="TreeGrafter"/>
</dbReference>
<accession>A0A4Q2DBH4</accession>
<dbReference type="PROSITE" id="PS50404">
    <property type="entry name" value="GST_NTER"/>
    <property type="match status" value="1"/>
</dbReference>
<dbReference type="SFLD" id="SFLDG01154">
    <property type="entry name" value="Main.5:_Phi-like"/>
    <property type="match status" value="1"/>
</dbReference>
<dbReference type="GO" id="GO:0006749">
    <property type="term" value="P:glutathione metabolic process"/>
    <property type="evidence" value="ECO:0007669"/>
    <property type="project" value="TreeGrafter"/>
</dbReference>
<proteinExistence type="inferred from homology"/>
<feature type="domain" description="GST N-terminal" evidence="5">
    <location>
        <begin position="1"/>
        <end position="78"/>
    </location>
</feature>
<dbReference type="FunFam" id="3.40.30.10:FF:000016">
    <property type="entry name" value="Glutathione S-transferase F2"/>
    <property type="match status" value="1"/>
</dbReference>
<dbReference type="OrthoDB" id="249703at2759"/>
<dbReference type="Proteomes" id="UP000290288">
    <property type="component" value="Unassembled WGS sequence"/>
</dbReference>
<dbReference type="PROSITE" id="PS50405">
    <property type="entry name" value="GST_CTER"/>
    <property type="match status" value="1"/>
</dbReference>
<evidence type="ECO:0000256" key="4">
    <source>
        <dbReference type="ARBA" id="ARBA00047960"/>
    </source>
</evidence>
<reference evidence="7 8" key="1">
    <citation type="submission" date="2019-01" db="EMBL/GenBank/DDBJ databases">
        <title>Draft genome sequence of Psathyrella aberdarensis IHI B618.</title>
        <authorList>
            <person name="Buettner E."/>
            <person name="Kellner H."/>
        </authorList>
    </citation>
    <scope>NUCLEOTIDE SEQUENCE [LARGE SCALE GENOMIC DNA]</scope>
    <source>
        <strain evidence="7 8">IHI B618</strain>
    </source>
</reference>
<dbReference type="Gene3D" id="3.40.30.10">
    <property type="entry name" value="Glutaredoxin"/>
    <property type="match status" value="1"/>
</dbReference>
<dbReference type="SFLD" id="SFLDG00358">
    <property type="entry name" value="Main_(cytGST)"/>
    <property type="match status" value="1"/>
</dbReference>
<dbReference type="InterPro" id="IPR040079">
    <property type="entry name" value="Glutathione_S-Trfase"/>
</dbReference>
<gene>
    <name evidence="7" type="ORF">EST38_g10109</name>
</gene>
<dbReference type="Gene3D" id="1.20.1050.10">
    <property type="match status" value="1"/>
</dbReference>
<evidence type="ECO:0000256" key="3">
    <source>
        <dbReference type="ARBA" id="ARBA00022679"/>
    </source>
</evidence>
<dbReference type="InterPro" id="IPR036282">
    <property type="entry name" value="Glutathione-S-Trfase_C_sf"/>
</dbReference>
<dbReference type="GO" id="GO:0004364">
    <property type="term" value="F:glutathione transferase activity"/>
    <property type="evidence" value="ECO:0007669"/>
    <property type="project" value="UniProtKB-EC"/>
</dbReference>
<feature type="domain" description="GST C-terminal" evidence="6">
    <location>
        <begin position="85"/>
        <end position="211"/>
    </location>
</feature>
<dbReference type="SUPFAM" id="SSF52833">
    <property type="entry name" value="Thioredoxin-like"/>
    <property type="match status" value="1"/>
</dbReference>
<evidence type="ECO:0000259" key="5">
    <source>
        <dbReference type="PROSITE" id="PS50404"/>
    </source>
</evidence>
<dbReference type="EC" id="2.5.1.18" evidence="2"/>
<dbReference type="PANTHER" id="PTHR43900">
    <property type="entry name" value="GLUTATHIONE S-TRANSFERASE RHO"/>
    <property type="match status" value="1"/>
</dbReference>
<evidence type="ECO:0000259" key="6">
    <source>
        <dbReference type="PROSITE" id="PS50405"/>
    </source>
</evidence>
<dbReference type="EMBL" id="SDEE01000515">
    <property type="protein sequence ID" value="RXW15745.1"/>
    <property type="molecule type" value="Genomic_DNA"/>
</dbReference>
<dbReference type="AlphaFoldDB" id="A0A4Q2DBH4"/>
<keyword evidence="8" id="KW-1185">Reference proteome</keyword>
<evidence type="ECO:0000256" key="2">
    <source>
        <dbReference type="ARBA" id="ARBA00012452"/>
    </source>
</evidence>
<sequence>MVLTLYGNPKSTCTQRVATVLREKQASFEFKAIDFASGEHKSPAFIAKQPFGQDDDGYIIYESRAIARYIEEKFAGQGNTLIPKDLKAKGQFEQAASVEVSNFDIYASAAAFEKLFKPYQGLTTDEAALSALLKKLEAKLDVYDQILSKQKYLGGDEVTLADLFHLPYGSLLPVVGSNAIESRPNVAKWFKSLQDRPSWQAVKDGVATYEA</sequence>
<dbReference type="InterPro" id="IPR004045">
    <property type="entry name" value="Glutathione_S-Trfase_N"/>
</dbReference>
<dbReference type="FunFam" id="1.20.1050.10:FF:000004">
    <property type="entry name" value="Glutathione S-transferase F2"/>
    <property type="match status" value="1"/>
</dbReference>
<comment type="catalytic activity">
    <reaction evidence="4">
        <text>RX + glutathione = an S-substituted glutathione + a halide anion + H(+)</text>
        <dbReference type="Rhea" id="RHEA:16437"/>
        <dbReference type="ChEBI" id="CHEBI:15378"/>
        <dbReference type="ChEBI" id="CHEBI:16042"/>
        <dbReference type="ChEBI" id="CHEBI:17792"/>
        <dbReference type="ChEBI" id="CHEBI:57925"/>
        <dbReference type="ChEBI" id="CHEBI:90779"/>
        <dbReference type="EC" id="2.5.1.18"/>
    </reaction>
</comment>
<dbReference type="PANTHER" id="PTHR43900:SF3">
    <property type="entry name" value="GLUTATHIONE S-TRANSFERASE RHO"/>
    <property type="match status" value="1"/>
</dbReference>
<dbReference type="InterPro" id="IPR036249">
    <property type="entry name" value="Thioredoxin-like_sf"/>
</dbReference>
<keyword evidence="3" id="KW-0808">Transferase</keyword>
<dbReference type="Pfam" id="PF00043">
    <property type="entry name" value="GST_C"/>
    <property type="match status" value="1"/>
</dbReference>
<dbReference type="GO" id="GO:0009636">
    <property type="term" value="P:response to toxic substance"/>
    <property type="evidence" value="ECO:0007669"/>
    <property type="project" value="UniProtKB-ARBA"/>
</dbReference>
<protein>
    <recommendedName>
        <fullName evidence="2">glutathione transferase</fullName>
        <ecNumber evidence="2">2.5.1.18</ecNumber>
    </recommendedName>
</protein>
<organism evidence="7 8">
    <name type="scientific">Candolleomyces aberdarensis</name>
    <dbReference type="NCBI Taxonomy" id="2316362"/>
    <lineage>
        <taxon>Eukaryota</taxon>
        <taxon>Fungi</taxon>
        <taxon>Dikarya</taxon>
        <taxon>Basidiomycota</taxon>
        <taxon>Agaricomycotina</taxon>
        <taxon>Agaricomycetes</taxon>
        <taxon>Agaricomycetidae</taxon>
        <taxon>Agaricales</taxon>
        <taxon>Agaricineae</taxon>
        <taxon>Psathyrellaceae</taxon>
        <taxon>Candolleomyces</taxon>
    </lineage>
</organism>
<comment type="caution">
    <text evidence="7">The sequence shown here is derived from an EMBL/GenBank/DDBJ whole genome shotgun (WGS) entry which is preliminary data.</text>
</comment>
<name>A0A4Q2DBH4_9AGAR</name>
<dbReference type="SUPFAM" id="SSF47616">
    <property type="entry name" value="GST C-terminal domain-like"/>
    <property type="match status" value="1"/>
</dbReference>
<dbReference type="GO" id="GO:0043295">
    <property type="term" value="F:glutathione binding"/>
    <property type="evidence" value="ECO:0007669"/>
    <property type="project" value="TreeGrafter"/>
</dbReference>
<dbReference type="InterPro" id="IPR004046">
    <property type="entry name" value="GST_C"/>
</dbReference>
<evidence type="ECO:0000256" key="1">
    <source>
        <dbReference type="ARBA" id="ARBA00010128"/>
    </source>
</evidence>
<comment type="similarity">
    <text evidence="1">Belongs to the GST superfamily. Phi family.</text>
</comment>
<evidence type="ECO:0000313" key="7">
    <source>
        <dbReference type="EMBL" id="RXW15745.1"/>
    </source>
</evidence>
<dbReference type="SFLD" id="SFLDS00019">
    <property type="entry name" value="Glutathione_Transferase_(cytos"/>
    <property type="match status" value="1"/>
</dbReference>
<evidence type="ECO:0000313" key="8">
    <source>
        <dbReference type="Proteomes" id="UP000290288"/>
    </source>
</evidence>
<dbReference type="InterPro" id="IPR010987">
    <property type="entry name" value="Glutathione-S-Trfase_C-like"/>
</dbReference>
<dbReference type="STRING" id="2316362.A0A4Q2DBH4"/>
<dbReference type="Pfam" id="PF02798">
    <property type="entry name" value="GST_N"/>
    <property type="match status" value="1"/>
</dbReference>